<sequence>MKKPLILFLRLWRLFVSPFYPPSCRYYPSCSEYAIMAVEKYGAFKGMYKAIKRVLRCHPLAKGGVDYP</sequence>
<keyword evidence="3" id="KW-1185">Reference proteome</keyword>
<evidence type="ECO:0000313" key="2">
    <source>
        <dbReference type="EMBL" id="SHK29993.1"/>
    </source>
</evidence>
<keyword evidence="1" id="KW-0472">Membrane</keyword>
<dbReference type="PANTHER" id="PTHR33383:SF1">
    <property type="entry name" value="MEMBRANE PROTEIN INSERTION EFFICIENCY FACTOR-RELATED"/>
    <property type="match status" value="1"/>
</dbReference>
<dbReference type="Proteomes" id="UP000189810">
    <property type="component" value="Chromosome I"/>
</dbReference>
<gene>
    <name evidence="2" type="ORF">SAMN05444391_0586</name>
</gene>
<dbReference type="PANTHER" id="PTHR33383">
    <property type="entry name" value="MEMBRANE PROTEIN INSERTION EFFICIENCY FACTOR-RELATED"/>
    <property type="match status" value="1"/>
</dbReference>
<dbReference type="OrthoDB" id="9801753at2"/>
<evidence type="ECO:0000256" key="1">
    <source>
        <dbReference type="HAMAP-Rule" id="MF_00386"/>
    </source>
</evidence>
<dbReference type="AlphaFoldDB" id="A0A1M6RC04"/>
<dbReference type="InterPro" id="IPR002696">
    <property type="entry name" value="Membr_insert_effic_factor_YidD"/>
</dbReference>
<evidence type="ECO:0000313" key="3">
    <source>
        <dbReference type="Proteomes" id="UP000189810"/>
    </source>
</evidence>
<organism evidence="2 3">
    <name type="scientific">Thermocrinis minervae</name>
    <dbReference type="NCBI Taxonomy" id="381751"/>
    <lineage>
        <taxon>Bacteria</taxon>
        <taxon>Pseudomonadati</taxon>
        <taxon>Aquificota</taxon>
        <taxon>Aquificia</taxon>
        <taxon>Aquificales</taxon>
        <taxon>Aquificaceae</taxon>
        <taxon>Thermocrinis</taxon>
    </lineage>
</organism>
<keyword evidence="1" id="KW-1003">Cell membrane</keyword>
<dbReference type="Pfam" id="PF01809">
    <property type="entry name" value="YidD"/>
    <property type="match status" value="1"/>
</dbReference>
<proteinExistence type="inferred from homology"/>
<comment type="function">
    <text evidence="1">Could be involved in insertion of integral membrane proteins into the membrane.</text>
</comment>
<reference evidence="2 3" key="1">
    <citation type="submission" date="2016-11" db="EMBL/GenBank/DDBJ databases">
        <authorList>
            <person name="Jaros S."/>
            <person name="Januszkiewicz K."/>
            <person name="Wedrychowicz H."/>
        </authorList>
    </citation>
    <scope>NUCLEOTIDE SEQUENCE [LARGE SCALE GENOMIC DNA]</scope>
    <source>
        <strain evidence="2 3">DSM 19557</strain>
    </source>
</reference>
<dbReference type="GO" id="GO:0005886">
    <property type="term" value="C:plasma membrane"/>
    <property type="evidence" value="ECO:0007669"/>
    <property type="project" value="UniProtKB-SubCell"/>
</dbReference>
<accession>A0A1M6RC04</accession>
<dbReference type="NCBIfam" id="TIGR00278">
    <property type="entry name" value="membrane protein insertion efficiency factor YidD"/>
    <property type="match status" value="1"/>
</dbReference>
<dbReference type="RefSeq" id="WP_079653747.1">
    <property type="nucleotide sequence ID" value="NZ_LT670846.1"/>
</dbReference>
<protein>
    <recommendedName>
        <fullName evidence="1">Putative membrane protein insertion efficiency factor</fullName>
    </recommendedName>
</protein>
<dbReference type="EMBL" id="LT670846">
    <property type="protein sequence ID" value="SHK29993.1"/>
    <property type="molecule type" value="Genomic_DNA"/>
</dbReference>
<comment type="similarity">
    <text evidence="1">Belongs to the UPF0161 family.</text>
</comment>
<dbReference type="STRING" id="381751.SAMN05444391_0586"/>
<dbReference type="SMART" id="SM01234">
    <property type="entry name" value="Haemolytic"/>
    <property type="match status" value="1"/>
</dbReference>
<name>A0A1M6RC04_9AQUI</name>
<dbReference type="HAMAP" id="MF_00386">
    <property type="entry name" value="UPF0161_YidD"/>
    <property type="match status" value="1"/>
</dbReference>
<comment type="subcellular location">
    <subcellularLocation>
        <location evidence="1">Cell membrane</location>
        <topology evidence="1">Peripheral membrane protein</topology>
        <orientation evidence="1">Cytoplasmic side</orientation>
    </subcellularLocation>
</comment>